<reference evidence="1 2" key="1">
    <citation type="journal article" date="2009" name="PLoS ONE">
        <title>Genome analysis of the anaerobic thermohalophilic bacterium Halothermothrix orenii.</title>
        <authorList>
            <person name="Mavromatis K."/>
            <person name="Ivanova N."/>
            <person name="Anderson I."/>
            <person name="Lykidis A."/>
            <person name="Hooper S.D."/>
            <person name="Sun H."/>
            <person name="Kunin V."/>
            <person name="Lapidus A."/>
            <person name="Hugenholtz P."/>
            <person name="Patel B."/>
            <person name="Kyrpides N.C."/>
        </authorList>
    </citation>
    <scope>NUCLEOTIDE SEQUENCE [LARGE SCALE GENOMIC DNA]</scope>
    <source>
        <strain evidence="2">H 168 / OCM 544 / DSM 9562</strain>
    </source>
</reference>
<dbReference type="HOGENOM" id="CLU_1508596_0_0_9"/>
<sequence>MKKILILFVLVTTMVLFISSESTYAGDNTKYGFKFSLETISRSGNIEGGSYVYVNPIISINRLLSFNLRVSTNIAPDFATDTIVTLSPQFNFTYEGMDENGSMQHYLAPGVLLNFENGELDKYYGVKYCILSGGRPIKEYPDTSFYTLIDFIPVSYYYNPSTGEELFKIEFMSLGYLF</sequence>
<proteinExistence type="predicted"/>
<dbReference type="RefSeq" id="WP_012635777.1">
    <property type="nucleotide sequence ID" value="NC_011899.1"/>
</dbReference>
<keyword evidence="2" id="KW-1185">Reference proteome</keyword>
<accession>B8CWC0</accession>
<evidence type="ECO:0000313" key="1">
    <source>
        <dbReference type="EMBL" id="ACL69589.1"/>
    </source>
</evidence>
<dbReference type="STRING" id="373903.Hore_08320"/>
<dbReference type="EMBL" id="CP001098">
    <property type="protein sequence ID" value="ACL69589.1"/>
    <property type="molecule type" value="Genomic_DNA"/>
</dbReference>
<protein>
    <submittedName>
        <fullName evidence="1">Uncharacterized protein</fullName>
    </submittedName>
</protein>
<dbReference type="KEGG" id="hor:Hore_08320"/>
<evidence type="ECO:0000313" key="2">
    <source>
        <dbReference type="Proteomes" id="UP000000719"/>
    </source>
</evidence>
<name>B8CWC0_HALOH</name>
<dbReference type="Proteomes" id="UP000000719">
    <property type="component" value="Chromosome"/>
</dbReference>
<dbReference type="AlphaFoldDB" id="B8CWC0"/>
<gene>
    <name evidence="1" type="ordered locus">Hore_08320</name>
</gene>
<organism evidence="1 2">
    <name type="scientific">Halothermothrix orenii (strain H 168 / OCM 544 / DSM 9562)</name>
    <dbReference type="NCBI Taxonomy" id="373903"/>
    <lineage>
        <taxon>Bacteria</taxon>
        <taxon>Bacillati</taxon>
        <taxon>Bacillota</taxon>
        <taxon>Clostridia</taxon>
        <taxon>Halanaerobiales</taxon>
        <taxon>Halothermotrichaceae</taxon>
        <taxon>Halothermothrix</taxon>
    </lineage>
</organism>